<feature type="compositionally biased region" description="Low complexity" evidence="1">
    <location>
        <begin position="212"/>
        <end position="232"/>
    </location>
</feature>
<feature type="compositionally biased region" description="Low complexity" evidence="1">
    <location>
        <begin position="158"/>
        <end position="172"/>
    </location>
</feature>
<dbReference type="EMBL" id="UXSR01005551">
    <property type="protein sequence ID" value="VDD82663.1"/>
    <property type="molecule type" value="Genomic_DNA"/>
</dbReference>
<dbReference type="AlphaFoldDB" id="A0A0R3ULT8"/>
<feature type="region of interest" description="Disordered" evidence="1">
    <location>
        <begin position="139"/>
        <end position="236"/>
    </location>
</feature>
<name>A0A0R3ULT8_MESCO</name>
<accession>A0A0R3ULT8</accession>
<organism evidence="2 3">
    <name type="scientific">Mesocestoides corti</name>
    <name type="common">Flatworm</name>
    <dbReference type="NCBI Taxonomy" id="53468"/>
    <lineage>
        <taxon>Eukaryota</taxon>
        <taxon>Metazoa</taxon>
        <taxon>Spiralia</taxon>
        <taxon>Lophotrochozoa</taxon>
        <taxon>Platyhelminthes</taxon>
        <taxon>Cestoda</taxon>
        <taxon>Eucestoda</taxon>
        <taxon>Cyclophyllidea</taxon>
        <taxon>Mesocestoididae</taxon>
        <taxon>Mesocestoides</taxon>
    </lineage>
</organism>
<dbReference type="OrthoDB" id="10676312at2759"/>
<dbReference type="STRING" id="53468.A0A0R3ULT8"/>
<dbReference type="Proteomes" id="UP000267029">
    <property type="component" value="Unassembled WGS sequence"/>
</dbReference>
<sequence>MATEDGNGKTAMRFCAASQVNPVQGLLSVPVLHSPSHSTPVTSGACGPLFIKPYLQLPPPTDRGHIGYPAITVDSAVSRQLIHASSPGPTPTVSYANAVLRLRRPPPSASSHPGSVNSLASLSGAAQVCCCGLRHVGSCTTPEKTRDGTDTTVHSTARPSRVVPPVSTPKSRGSSSDGLAGDSPPASPTGEINRAVSQLEDVNPGTWSGGVPQSLPGMSLSPPSGAPPTAASQRSSLGLHVDKEGASVSAGDADNKSIKSECLLPKELSRTARRLGPAVACYSSESSLATPDSWSYSLPIRPFKVDSGSVSKVSPMEGACPLLHPRARADGKEEVDSERVYGPLEFIKLPYDPPRSAMTGADSRDCVKLSTPNFSNGSMKSSVNGRTSEAEINLLRHELEVARQKVATLTSQLEANSFFVMVAGFCLCTHVNTISN</sequence>
<evidence type="ECO:0000313" key="2">
    <source>
        <dbReference type="EMBL" id="VDD82663.1"/>
    </source>
</evidence>
<proteinExistence type="predicted"/>
<evidence type="ECO:0000256" key="1">
    <source>
        <dbReference type="SAM" id="MobiDB-lite"/>
    </source>
</evidence>
<protein>
    <submittedName>
        <fullName evidence="2">Uncharacterized protein</fullName>
    </submittedName>
</protein>
<gene>
    <name evidence="2" type="ORF">MCOS_LOCUS8666</name>
</gene>
<keyword evidence="3" id="KW-1185">Reference proteome</keyword>
<evidence type="ECO:0000313" key="3">
    <source>
        <dbReference type="Proteomes" id="UP000267029"/>
    </source>
</evidence>
<reference evidence="2 3" key="1">
    <citation type="submission" date="2018-10" db="EMBL/GenBank/DDBJ databases">
        <authorList>
            <consortium name="Pathogen Informatics"/>
        </authorList>
    </citation>
    <scope>NUCLEOTIDE SEQUENCE [LARGE SCALE GENOMIC DNA]</scope>
</reference>